<name>A0ABP0S5S1_9DINO</name>
<protein>
    <submittedName>
        <fullName evidence="2">2-succinyl-5-enolpyruvyl-6-hydroxy-3-cyclohexene-1-carboxylate synthase</fullName>
    </submittedName>
</protein>
<comment type="caution">
    <text evidence="2">The sequence shown here is derived from an EMBL/GenBank/DDBJ whole genome shotgun (WGS) entry which is preliminary data.</text>
</comment>
<evidence type="ECO:0000313" key="2">
    <source>
        <dbReference type="EMBL" id="CAK9107684.1"/>
    </source>
</evidence>
<dbReference type="Proteomes" id="UP001642464">
    <property type="component" value="Unassembled WGS sequence"/>
</dbReference>
<organism evidence="2 3">
    <name type="scientific">Durusdinium trenchii</name>
    <dbReference type="NCBI Taxonomy" id="1381693"/>
    <lineage>
        <taxon>Eukaryota</taxon>
        <taxon>Sar</taxon>
        <taxon>Alveolata</taxon>
        <taxon>Dinophyceae</taxon>
        <taxon>Suessiales</taxon>
        <taxon>Symbiodiniaceae</taxon>
        <taxon>Durusdinium</taxon>
    </lineage>
</organism>
<sequence length="81" mass="8728">MRKSGKSGRLLLRQVVLNHGHSVPGFPLGSMRRWLELLPSSELSRDMDRCTVVLPRPGDGWYAPPSSGTSAGAGPEKGEVT</sequence>
<feature type="region of interest" description="Disordered" evidence="1">
    <location>
        <begin position="57"/>
        <end position="81"/>
    </location>
</feature>
<dbReference type="EMBL" id="CAXAMM010042951">
    <property type="protein sequence ID" value="CAK9107684.1"/>
    <property type="molecule type" value="Genomic_DNA"/>
</dbReference>
<reference evidence="2 3" key="1">
    <citation type="submission" date="2024-02" db="EMBL/GenBank/DDBJ databases">
        <authorList>
            <person name="Chen Y."/>
            <person name="Shah S."/>
            <person name="Dougan E. K."/>
            <person name="Thang M."/>
            <person name="Chan C."/>
        </authorList>
    </citation>
    <scope>NUCLEOTIDE SEQUENCE [LARGE SCALE GENOMIC DNA]</scope>
</reference>
<evidence type="ECO:0000313" key="3">
    <source>
        <dbReference type="Proteomes" id="UP001642464"/>
    </source>
</evidence>
<keyword evidence="3" id="KW-1185">Reference proteome</keyword>
<gene>
    <name evidence="2" type="ORF">SCF082_LOCUS50123</name>
</gene>
<proteinExistence type="predicted"/>
<accession>A0ABP0S5S1</accession>
<evidence type="ECO:0000256" key="1">
    <source>
        <dbReference type="SAM" id="MobiDB-lite"/>
    </source>
</evidence>